<proteinExistence type="predicted"/>
<dbReference type="HOGENOM" id="CLU_2757510_0_0_1"/>
<dbReference type="EMBL" id="FQ790326">
    <property type="protein sequence ID" value="CCD50494.1"/>
    <property type="molecule type" value="Genomic_DNA"/>
</dbReference>
<gene>
    <name evidence="1" type="ORF">BofuT4_uP088930.1</name>
</gene>
<reference evidence="2" key="1">
    <citation type="journal article" date="2011" name="PLoS Genet.">
        <title>Genomic analysis of the necrotrophic fungal pathogens Sclerotinia sclerotiorum and Botrytis cinerea.</title>
        <authorList>
            <person name="Amselem J."/>
            <person name="Cuomo C.A."/>
            <person name="van Kan J.A."/>
            <person name="Viaud M."/>
            <person name="Benito E.P."/>
            <person name="Couloux A."/>
            <person name="Coutinho P.M."/>
            <person name="de Vries R.P."/>
            <person name="Dyer P.S."/>
            <person name="Fillinger S."/>
            <person name="Fournier E."/>
            <person name="Gout L."/>
            <person name="Hahn M."/>
            <person name="Kohn L."/>
            <person name="Lapalu N."/>
            <person name="Plummer K.M."/>
            <person name="Pradier J.M."/>
            <person name="Quevillon E."/>
            <person name="Sharon A."/>
            <person name="Simon A."/>
            <person name="ten Have A."/>
            <person name="Tudzynski B."/>
            <person name="Tudzynski P."/>
            <person name="Wincker P."/>
            <person name="Andrew M."/>
            <person name="Anthouard V."/>
            <person name="Beever R.E."/>
            <person name="Beffa R."/>
            <person name="Benoit I."/>
            <person name="Bouzid O."/>
            <person name="Brault B."/>
            <person name="Chen Z."/>
            <person name="Choquer M."/>
            <person name="Collemare J."/>
            <person name="Cotton P."/>
            <person name="Danchin E.G."/>
            <person name="Da Silva C."/>
            <person name="Gautier A."/>
            <person name="Giraud C."/>
            <person name="Giraud T."/>
            <person name="Gonzalez C."/>
            <person name="Grossetete S."/>
            <person name="Guldener U."/>
            <person name="Henrissat B."/>
            <person name="Howlett B.J."/>
            <person name="Kodira C."/>
            <person name="Kretschmer M."/>
            <person name="Lappartient A."/>
            <person name="Leroch M."/>
            <person name="Levis C."/>
            <person name="Mauceli E."/>
            <person name="Neuveglise C."/>
            <person name="Oeser B."/>
            <person name="Pearson M."/>
            <person name="Poulain J."/>
            <person name="Poussereau N."/>
            <person name="Quesneville H."/>
            <person name="Rascle C."/>
            <person name="Schumacher J."/>
            <person name="Segurens B."/>
            <person name="Sexton A."/>
            <person name="Silva E."/>
            <person name="Sirven C."/>
            <person name="Soanes D.M."/>
            <person name="Talbot N.J."/>
            <person name="Templeton M."/>
            <person name="Yandava C."/>
            <person name="Yarden O."/>
            <person name="Zeng Q."/>
            <person name="Rollins J.A."/>
            <person name="Lebrun M.H."/>
            <person name="Dickman M."/>
        </authorList>
    </citation>
    <scope>NUCLEOTIDE SEQUENCE [LARGE SCALE GENOMIC DNA]</scope>
    <source>
        <strain evidence="2">T4</strain>
    </source>
</reference>
<dbReference type="InParanoid" id="G2YFE6"/>
<dbReference type="Proteomes" id="UP000008177">
    <property type="component" value="Unplaced contigs"/>
</dbReference>
<accession>G2YFE6</accession>
<protein>
    <submittedName>
        <fullName evidence="1">Uncharacterized protein</fullName>
    </submittedName>
</protein>
<dbReference type="AlphaFoldDB" id="G2YFE6"/>
<evidence type="ECO:0000313" key="1">
    <source>
        <dbReference type="EMBL" id="CCD50494.1"/>
    </source>
</evidence>
<sequence length="70" mass="8530">MTTIVNLNMDYFHKEQDEATRLCLWKDESRWESLIFGVQVNKVCQYAMVMIRKTRIVIKIWMISDEFARR</sequence>
<organism evidence="1 2">
    <name type="scientific">Botryotinia fuckeliana (strain T4)</name>
    <name type="common">Noble rot fungus</name>
    <name type="synonym">Botrytis cinerea</name>
    <dbReference type="NCBI Taxonomy" id="999810"/>
    <lineage>
        <taxon>Eukaryota</taxon>
        <taxon>Fungi</taxon>
        <taxon>Dikarya</taxon>
        <taxon>Ascomycota</taxon>
        <taxon>Pezizomycotina</taxon>
        <taxon>Leotiomycetes</taxon>
        <taxon>Helotiales</taxon>
        <taxon>Sclerotiniaceae</taxon>
        <taxon>Botrytis</taxon>
    </lineage>
</organism>
<evidence type="ECO:0000313" key="2">
    <source>
        <dbReference type="Proteomes" id="UP000008177"/>
    </source>
</evidence>
<name>G2YFE6_BOTF4</name>